<organism evidence="2 3">
    <name type="scientific">Armillaria gallica</name>
    <name type="common">Bulbous honey fungus</name>
    <name type="synonym">Armillaria bulbosa</name>
    <dbReference type="NCBI Taxonomy" id="47427"/>
    <lineage>
        <taxon>Eukaryota</taxon>
        <taxon>Fungi</taxon>
        <taxon>Dikarya</taxon>
        <taxon>Basidiomycota</taxon>
        <taxon>Agaricomycotina</taxon>
        <taxon>Agaricomycetes</taxon>
        <taxon>Agaricomycetidae</taxon>
        <taxon>Agaricales</taxon>
        <taxon>Marasmiineae</taxon>
        <taxon>Physalacriaceae</taxon>
        <taxon>Armillaria</taxon>
    </lineage>
</organism>
<evidence type="ECO:0000313" key="2">
    <source>
        <dbReference type="EMBL" id="PBK97194.1"/>
    </source>
</evidence>
<reference evidence="3" key="1">
    <citation type="journal article" date="2017" name="Nat. Ecol. Evol.">
        <title>Genome expansion and lineage-specific genetic innovations in the forest pathogenic fungi Armillaria.</title>
        <authorList>
            <person name="Sipos G."/>
            <person name="Prasanna A.N."/>
            <person name="Walter M.C."/>
            <person name="O'Connor E."/>
            <person name="Balint B."/>
            <person name="Krizsan K."/>
            <person name="Kiss B."/>
            <person name="Hess J."/>
            <person name="Varga T."/>
            <person name="Slot J."/>
            <person name="Riley R."/>
            <person name="Boka B."/>
            <person name="Rigling D."/>
            <person name="Barry K."/>
            <person name="Lee J."/>
            <person name="Mihaltcheva S."/>
            <person name="LaButti K."/>
            <person name="Lipzen A."/>
            <person name="Waldron R."/>
            <person name="Moloney N.M."/>
            <person name="Sperisen C."/>
            <person name="Kredics L."/>
            <person name="Vagvoelgyi C."/>
            <person name="Patrignani A."/>
            <person name="Fitzpatrick D."/>
            <person name="Nagy I."/>
            <person name="Doyle S."/>
            <person name="Anderson J.B."/>
            <person name="Grigoriev I.V."/>
            <person name="Gueldener U."/>
            <person name="Muensterkoetter M."/>
            <person name="Nagy L.G."/>
        </authorList>
    </citation>
    <scope>NUCLEOTIDE SEQUENCE [LARGE SCALE GENOMIC DNA]</scope>
    <source>
        <strain evidence="3">Ar21-2</strain>
    </source>
</reference>
<protein>
    <submittedName>
        <fullName evidence="2">Uncharacterized protein</fullName>
    </submittedName>
</protein>
<evidence type="ECO:0000256" key="1">
    <source>
        <dbReference type="SAM" id="MobiDB-lite"/>
    </source>
</evidence>
<dbReference type="InParanoid" id="A0A2H3DTL3"/>
<dbReference type="AlphaFoldDB" id="A0A2H3DTL3"/>
<feature type="region of interest" description="Disordered" evidence="1">
    <location>
        <begin position="1"/>
        <end position="24"/>
    </location>
</feature>
<feature type="compositionally biased region" description="Polar residues" evidence="1">
    <location>
        <begin position="12"/>
        <end position="24"/>
    </location>
</feature>
<evidence type="ECO:0000313" key="3">
    <source>
        <dbReference type="Proteomes" id="UP000217790"/>
    </source>
</evidence>
<keyword evidence="3" id="KW-1185">Reference proteome</keyword>
<dbReference type="Proteomes" id="UP000217790">
    <property type="component" value="Unassembled WGS sequence"/>
</dbReference>
<proteinExistence type="predicted"/>
<sequence length="103" mass="11527">MADRIGCRSVESKSTSELSATNSDTAHPTNLVAYLEASVLVIETYQFRVVIAIPVQYYREIMLSAIMSNCSFRLGSNLQCYLTGPPRFQCKYQDHLPSILCLS</sequence>
<gene>
    <name evidence="2" type="ORF">ARMGADRAFT_627824</name>
</gene>
<dbReference type="EMBL" id="KZ293649">
    <property type="protein sequence ID" value="PBK97194.1"/>
    <property type="molecule type" value="Genomic_DNA"/>
</dbReference>
<accession>A0A2H3DTL3</accession>
<name>A0A2H3DTL3_ARMGA</name>